<comment type="caution">
    <text evidence="3">The sequence shown here is derived from an EMBL/GenBank/DDBJ whole genome shotgun (WGS) entry which is preliminary data.</text>
</comment>
<dbReference type="Proteomes" id="UP001352263">
    <property type="component" value="Unassembled WGS sequence"/>
</dbReference>
<evidence type="ECO:0000313" key="4">
    <source>
        <dbReference type="Proteomes" id="UP001352263"/>
    </source>
</evidence>
<dbReference type="PANTHER" id="PTHR30007:SF1">
    <property type="entry name" value="BLR1914 PROTEIN"/>
    <property type="match status" value="1"/>
</dbReference>
<accession>A0ABU6JAA1</accession>
<organism evidence="3 4">
    <name type="scientific">Noviherbaspirillum album</name>
    <dbReference type="NCBI Taxonomy" id="3080276"/>
    <lineage>
        <taxon>Bacteria</taxon>
        <taxon>Pseudomonadati</taxon>
        <taxon>Pseudomonadota</taxon>
        <taxon>Betaproteobacteria</taxon>
        <taxon>Burkholderiales</taxon>
        <taxon>Oxalobacteraceae</taxon>
        <taxon>Noviherbaspirillum</taxon>
    </lineage>
</organism>
<gene>
    <name evidence="3" type="ORF">RY831_14485</name>
</gene>
<dbReference type="RefSeq" id="WP_326507083.1">
    <property type="nucleotide sequence ID" value="NZ_JAWIIV010000011.1"/>
</dbReference>
<keyword evidence="4" id="KW-1185">Reference proteome</keyword>
<name>A0ABU6JAA1_9BURK</name>
<protein>
    <submittedName>
        <fullName evidence="3">IS5 family transposase</fullName>
    </submittedName>
</protein>
<dbReference type="Pfam" id="PF01609">
    <property type="entry name" value="DDE_Tnp_1"/>
    <property type="match status" value="1"/>
</dbReference>
<dbReference type="NCBIfam" id="NF033580">
    <property type="entry name" value="transpos_IS5_3"/>
    <property type="match status" value="1"/>
</dbReference>
<sequence>MLHRRHFRSGEKGGSKVGKTKRGKGTKLRVITDAHGLPLAVHTASASPHEVTLVEATLDEAVTLGRPRRLIGDRAYDSDPLDQRLAERGIELIAPHRKGRLRPATQDGRPLRRYRSRWKVERTFAWLNKFKRVITRWDRCIEHYTAFVHFSLVMILLRRHL</sequence>
<dbReference type="PANTHER" id="PTHR30007">
    <property type="entry name" value="PHP DOMAIN PROTEIN"/>
    <property type="match status" value="1"/>
</dbReference>
<reference evidence="3 4" key="1">
    <citation type="submission" date="2023-10" db="EMBL/GenBank/DDBJ databases">
        <title>Noviherbaspirillum sp. CPCC 100848 genome assembly.</title>
        <authorList>
            <person name="Li X.Y."/>
            <person name="Fang X.M."/>
        </authorList>
    </citation>
    <scope>NUCLEOTIDE SEQUENCE [LARGE SCALE GENOMIC DNA]</scope>
    <source>
        <strain evidence="3 4">CPCC 100848</strain>
    </source>
</reference>
<evidence type="ECO:0000256" key="1">
    <source>
        <dbReference type="SAM" id="MobiDB-lite"/>
    </source>
</evidence>
<feature type="region of interest" description="Disordered" evidence="1">
    <location>
        <begin position="1"/>
        <end position="26"/>
    </location>
</feature>
<dbReference type="InterPro" id="IPR002559">
    <property type="entry name" value="Transposase_11"/>
</dbReference>
<evidence type="ECO:0000259" key="2">
    <source>
        <dbReference type="Pfam" id="PF01609"/>
    </source>
</evidence>
<feature type="domain" description="Transposase IS4-like" evidence="2">
    <location>
        <begin position="13"/>
        <end position="137"/>
    </location>
</feature>
<proteinExistence type="predicted"/>
<evidence type="ECO:0000313" key="3">
    <source>
        <dbReference type="EMBL" id="MEC4720366.1"/>
    </source>
</evidence>
<dbReference type="EMBL" id="JAWIIV010000011">
    <property type="protein sequence ID" value="MEC4720366.1"/>
    <property type="molecule type" value="Genomic_DNA"/>
</dbReference>